<gene>
    <name evidence="2" type="ORF">SDC9_188818</name>
</gene>
<sequence>MAESCKTEINRLNNVDIPNERKRTPPNEEQMTEKKPGLSGEWDQLHLVDCIARDLYQAHGIIPPSIHTELYYVQKMADDLYRQKEYDLVSELDNRMWNAAKWGDEKRLIQDLFRERYIYFKGDYHGMEKHFSRDGCFPIRTETEYTPEQAQAYARSMEMGGMS</sequence>
<feature type="region of interest" description="Disordered" evidence="1">
    <location>
        <begin position="17"/>
        <end position="37"/>
    </location>
</feature>
<name>A0A645HRQ0_9ZZZZ</name>
<protein>
    <submittedName>
        <fullName evidence="2">Uncharacterized protein</fullName>
    </submittedName>
</protein>
<reference evidence="2" key="1">
    <citation type="submission" date="2019-08" db="EMBL/GenBank/DDBJ databases">
        <authorList>
            <person name="Kucharzyk K."/>
            <person name="Murdoch R.W."/>
            <person name="Higgins S."/>
            <person name="Loffler F."/>
        </authorList>
    </citation>
    <scope>NUCLEOTIDE SEQUENCE</scope>
</reference>
<accession>A0A645HRQ0</accession>
<comment type="caution">
    <text evidence="2">The sequence shown here is derived from an EMBL/GenBank/DDBJ whole genome shotgun (WGS) entry which is preliminary data.</text>
</comment>
<evidence type="ECO:0000313" key="2">
    <source>
        <dbReference type="EMBL" id="MPN41276.1"/>
    </source>
</evidence>
<proteinExistence type="predicted"/>
<dbReference type="EMBL" id="VSSQ01098217">
    <property type="protein sequence ID" value="MPN41276.1"/>
    <property type="molecule type" value="Genomic_DNA"/>
</dbReference>
<feature type="compositionally biased region" description="Basic and acidic residues" evidence="1">
    <location>
        <begin position="18"/>
        <end position="36"/>
    </location>
</feature>
<organism evidence="2">
    <name type="scientific">bioreactor metagenome</name>
    <dbReference type="NCBI Taxonomy" id="1076179"/>
    <lineage>
        <taxon>unclassified sequences</taxon>
        <taxon>metagenomes</taxon>
        <taxon>ecological metagenomes</taxon>
    </lineage>
</organism>
<evidence type="ECO:0000256" key="1">
    <source>
        <dbReference type="SAM" id="MobiDB-lite"/>
    </source>
</evidence>
<dbReference type="AlphaFoldDB" id="A0A645HRQ0"/>